<feature type="domain" description="Carrier" evidence="4">
    <location>
        <begin position="1441"/>
        <end position="1517"/>
    </location>
</feature>
<feature type="compositionally biased region" description="Low complexity" evidence="3">
    <location>
        <begin position="1418"/>
        <end position="1430"/>
    </location>
</feature>
<dbReference type="PANTHER" id="PTHR45527:SF1">
    <property type="entry name" value="FATTY ACID SYNTHASE"/>
    <property type="match status" value="1"/>
</dbReference>
<dbReference type="Gene3D" id="3.30.300.30">
    <property type="match status" value="1"/>
</dbReference>
<dbReference type="SUPFAM" id="SSF47336">
    <property type="entry name" value="ACP-like"/>
    <property type="match status" value="1"/>
</dbReference>
<evidence type="ECO:0000256" key="1">
    <source>
        <dbReference type="ARBA" id="ARBA00022450"/>
    </source>
</evidence>
<feature type="compositionally biased region" description="Polar residues" evidence="3">
    <location>
        <begin position="1517"/>
        <end position="1532"/>
    </location>
</feature>
<dbReference type="InterPro" id="IPR045851">
    <property type="entry name" value="AMP-bd_C_sf"/>
</dbReference>
<protein>
    <submittedName>
        <fullName evidence="5">LLM class flavin-dependent oxidoreductase</fullName>
    </submittedName>
</protein>
<dbReference type="CDD" id="cd08700">
    <property type="entry name" value="FMT_C_OzmH_like"/>
    <property type="match status" value="1"/>
</dbReference>
<evidence type="ECO:0000256" key="3">
    <source>
        <dbReference type="SAM" id="MobiDB-lite"/>
    </source>
</evidence>
<evidence type="ECO:0000259" key="4">
    <source>
        <dbReference type="PROSITE" id="PS50075"/>
    </source>
</evidence>
<feature type="compositionally biased region" description="Basic residues" evidence="3">
    <location>
        <begin position="1561"/>
        <end position="1570"/>
    </location>
</feature>
<dbReference type="Pfam" id="PF00501">
    <property type="entry name" value="AMP-binding"/>
    <property type="match status" value="2"/>
</dbReference>
<dbReference type="FunFam" id="3.40.50.980:FF:000001">
    <property type="entry name" value="Non-ribosomal peptide synthetase"/>
    <property type="match status" value="1"/>
</dbReference>
<dbReference type="EMBL" id="CP060010">
    <property type="protein sequence ID" value="QTN36026.1"/>
    <property type="molecule type" value="Genomic_DNA"/>
</dbReference>
<dbReference type="Gene3D" id="3.40.50.980">
    <property type="match status" value="2"/>
</dbReference>
<dbReference type="SUPFAM" id="SSF51679">
    <property type="entry name" value="Bacterial luciferase-like"/>
    <property type="match status" value="1"/>
</dbReference>
<dbReference type="SUPFAM" id="SSF53328">
    <property type="entry name" value="Formyltransferase"/>
    <property type="match status" value="1"/>
</dbReference>
<dbReference type="Proteomes" id="UP000665026">
    <property type="component" value="Chromosome"/>
</dbReference>
<dbReference type="InterPro" id="IPR011251">
    <property type="entry name" value="Luciferase-like_dom"/>
</dbReference>
<feature type="region of interest" description="Disordered" evidence="3">
    <location>
        <begin position="1517"/>
        <end position="1577"/>
    </location>
</feature>
<dbReference type="SMART" id="SM00823">
    <property type="entry name" value="PKS_PP"/>
    <property type="match status" value="1"/>
</dbReference>
<dbReference type="Gene3D" id="3.40.50.12230">
    <property type="match status" value="1"/>
</dbReference>
<dbReference type="InterPro" id="IPR025110">
    <property type="entry name" value="AMP-bd_C"/>
</dbReference>
<gene>
    <name evidence="5" type="ORF">HZ995_00395</name>
</gene>
<dbReference type="InterPro" id="IPR024011">
    <property type="entry name" value="Biosynth_lucif-like_mOase_dom"/>
</dbReference>
<keyword evidence="2" id="KW-0597">Phosphoprotein</keyword>
<feature type="region of interest" description="Disordered" evidence="3">
    <location>
        <begin position="1398"/>
        <end position="1441"/>
    </location>
</feature>
<dbReference type="InterPro" id="IPR036736">
    <property type="entry name" value="ACP-like_sf"/>
</dbReference>
<proteinExistence type="predicted"/>
<evidence type="ECO:0000313" key="6">
    <source>
        <dbReference type="Proteomes" id="UP000665026"/>
    </source>
</evidence>
<dbReference type="InterPro" id="IPR000873">
    <property type="entry name" value="AMP-dep_synth/lig_dom"/>
</dbReference>
<dbReference type="Pfam" id="PF00551">
    <property type="entry name" value="Formyl_trans_N"/>
    <property type="match status" value="1"/>
</dbReference>
<dbReference type="Gene3D" id="3.40.50.12780">
    <property type="entry name" value="N-terminal domain of ligase-like"/>
    <property type="match status" value="1"/>
</dbReference>
<dbReference type="InterPro" id="IPR020806">
    <property type="entry name" value="PKS_PP-bd"/>
</dbReference>
<dbReference type="GO" id="GO:0005737">
    <property type="term" value="C:cytoplasm"/>
    <property type="evidence" value="ECO:0007669"/>
    <property type="project" value="TreeGrafter"/>
</dbReference>
<keyword evidence="1" id="KW-0596">Phosphopantetheine</keyword>
<dbReference type="GO" id="GO:0016705">
    <property type="term" value="F:oxidoreductase activity, acting on paired donors, with incorporation or reduction of molecular oxygen"/>
    <property type="evidence" value="ECO:0007669"/>
    <property type="project" value="InterPro"/>
</dbReference>
<dbReference type="NCBIfam" id="TIGR04020">
    <property type="entry name" value="seco_metab_LLM"/>
    <property type="match status" value="1"/>
</dbReference>
<dbReference type="KEGG" id="cact:HZ995_00395"/>
<dbReference type="InterPro" id="IPR042099">
    <property type="entry name" value="ANL_N_sf"/>
</dbReference>
<dbReference type="GO" id="GO:0043041">
    <property type="term" value="P:amino acid activation for nonribosomal peptide biosynthetic process"/>
    <property type="evidence" value="ECO:0007669"/>
    <property type="project" value="TreeGrafter"/>
</dbReference>
<dbReference type="PANTHER" id="PTHR45527">
    <property type="entry name" value="NONRIBOSOMAL PEPTIDE SYNTHETASE"/>
    <property type="match status" value="1"/>
</dbReference>
<dbReference type="InterPro" id="IPR036477">
    <property type="entry name" value="Formyl_transf_N_sf"/>
</dbReference>
<dbReference type="CDD" id="cd05930">
    <property type="entry name" value="A_NRPS"/>
    <property type="match status" value="1"/>
</dbReference>
<dbReference type="GO" id="GO:0044550">
    <property type="term" value="P:secondary metabolite biosynthetic process"/>
    <property type="evidence" value="ECO:0007669"/>
    <property type="project" value="TreeGrafter"/>
</dbReference>
<sequence length="1577" mass="170158">MNFQSKSVAAPLSGLFIGNETLLIQCAEAWQSAGHEVAQVVTRSKVIADWAKAQGYAVVLHDGALKDVAVEGEFDWLLSIANLQIVPEVLLAKAEGVVNFHDGPLPDYAGLNAPVWARLNGETKHGITWHLIENGVDEGDILVQRGFDIAREDTALALNTKCFEAAMDSFPEVIQALEAGGKPRRKQDLSARRYFGAADRPGAGGRIDFDRPAAEVVSLIKALDHGDYWNPLTLPKISVAGDILAVRAAELTDAQGRPGEVLASADGKLTVACAKGGVVLSDFCDLNGHAVTDVQALSVGSVLSAPKNGDRLERALSKVAKHEAYWRDTLRNYAPARLPLIKPMSEPADWASLSVSSELDAAEQLTIARLFASMSGCEEGAQIAIVHEGMTRSAGYLPSWVPFSVEVAKDQPAGAAVKATATDMDAVTRRDTYPLDLIARAPDLAALEVPDLAVITDPDAGAIDGVALNLMISGSRMRLRYDANRVDETHAGRLVARLEWMAEQLSSTEADVADLDLLPPAEKAHLLTEWNATDCDVDLSATIHALIADQAAKTPDATALVFEHDTLSYADLEARANQCAHVLLSNGMSRGDVVGVHCRRGHDLVVACLGILKAGGTYLPLDPAFPADRIAIYVEDSRAKFILSQDAIAESLPASDAKVLKIDSDPAFTAASKEPVETQATGEDLAYLIFTSGSTGRPKGVMVEHRNVVNFFAGMDAQIDHKDPGTWLAVTSLSFDISVLELFYTLSRGFKVVIAGDEGAAQISDGPIGSGAGGMDFSLFYWGNDDGIGRGKYELLLEGAKFADNNGFCAVWTPERHFHAFGGPYPNPSVTGAAVAAVTKNIGVRAGSCVAPLHHTARIAEEWSVIDNLTNGKAGLAIASGWQPDDFVLRPENTPPANKPAMFEQMQELRKLWRGEEVSFPRKDGEMHAVLTQPRPVSKDIDLWVTTAGNPETWREAGRNGCHVLTHLLGQSVDEVAGKIKIYHEALREAGFDPADYKVTLMLHSFVAEDRETAREIARGPMKDYLRSAAGLIKQYAWAFPAFKKPEGASNAFEIDLGSLTEDELEGILDYAFHRYFEESGLFGTVEDCLARVEQVKAIGVTEIACLIDYGIATDVVLEGLRPLAQVVAASANMQGVADSDVSIAGQIIRHEVTHLQCTPSMARMFTMNDEASTALVQIKHMMVGGEALPGQLVRDLKALTDARITNMYGPTETTIWSSTEEAKTDEGIVGIGKPIANTQLYVLDDAQNPVALGAAGELWIGGAGVTRGYWEREDLTEDRYRADPFCGEGRMYRTGDLVRARLDGGLDFIGRADHQVKIRGHRIELGEIETRLEALADVAQAVVIAREDTPGDVRLVAYVRGDANETTMRQHLDAEVPDYMVPSHFVQVTEFPLTPNKKVDRKALPKPAKRSAKPEAHAPAPQAAQASTPDPAPVSDAVPSSDTDIGAAISSVWCRVLGTDAVSLKDNFFDLGGHSLLAVQTHRELRDALGFKALSITDIFRFPVLGDLVARLESLTGSRESGRTTTKTPTHPQAMPPSAQAPETRVLETTNERSLARHAAMSKRRALRATRKENQL</sequence>
<dbReference type="InterPro" id="IPR009081">
    <property type="entry name" value="PP-bd_ACP"/>
</dbReference>
<dbReference type="InterPro" id="IPR036661">
    <property type="entry name" value="Luciferase-like_sf"/>
</dbReference>
<dbReference type="InterPro" id="IPR002376">
    <property type="entry name" value="Formyl_transf_N"/>
</dbReference>
<evidence type="ECO:0000256" key="2">
    <source>
        <dbReference type="ARBA" id="ARBA00022553"/>
    </source>
</evidence>
<name>A0A975I8M4_9RHOB</name>
<dbReference type="PROSITE" id="PS50075">
    <property type="entry name" value="CARRIER"/>
    <property type="match status" value="1"/>
</dbReference>
<dbReference type="SUPFAM" id="SSF56801">
    <property type="entry name" value="Acetyl-CoA synthetase-like"/>
    <property type="match status" value="2"/>
</dbReference>
<dbReference type="GO" id="GO:0031177">
    <property type="term" value="F:phosphopantetheine binding"/>
    <property type="evidence" value="ECO:0007669"/>
    <property type="project" value="InterPro"/>
</dbReference>
<dbReference type="RefSeq" id="WP_209356730.1">
    <property type="nucleotide sequence ID" value="NZ_CP060010.1"/>
</dbReference>
<dbReference type="PROSITE" id="PS00455">
    <property type="entry name" value="AMP_BINDING"/>
    <property type="match status" value="1"/>
</dbReference>
<dbReference type="SUPFAM" id="SSF52777">
    <property type="entry name" value="CoA-dependent acyltransferases"/>
    <property type="match status" value="1"/>
</dbReference>
<dbReference type="Pfam" id="PF00550">
    <property type="entry name" value="PP-binding"/>
    <property type="match status" value="1"/>
</dbReference>
<evidence type="ECO:0000313" key="5">
    <source>
        <dbReference type="EMBL" id="QTN36026.1"/>
    </source>
</evidence>
<dbReference type="Pfam" id="PF13193">
    <property type="entry name" value="AMP-binding_C"/>
    <property type="match status" value="1"/>
</dbReference>
<organism evidence="5 6">
    <name type="scientific">Cognatishimia activa</name>
    <dbReference type="NCBI Taxonomy" id="1715691"/>
    <lineage>
        <taxon>Bacteria</taxon>
        <taxon>Pseudomonadati</taxon>
        <taxon>Pseudomonadota</taxon>
        <taxon>Alphaproteobacteria</taxon>
        <taxon>Rhodobacterales</taxon>
        <taxon>Paracoccaceae</taxon>
        <taxon>Cognatishimia</taxon>
    </lineage>
</organism>
<dbReference type="SUPFAM" id="SSF50486">
    <property type="entry name" value="FMT C-terminal domain-like"/>
    <property type="match status" value="1"/>
</dbReference>
<dbReference type="InterPro" id="IPR011034">
    <property type="entry name" value="Formyl_transferase-like_C_sf"/>
</dbReference>
<accession>A0A975I8M4</accession>
<reference evidence="5" key="1">
    <citation type="submission" date="2020-07" db="EMBL/GenBank/DDBJ databases">
        <title>Genome sequences of bacteria associated with the marine, planktonic diatom Thalassiosira profunda strain ECT2AJA-044.</title>
        <authorList>
            <person name="Gargas C.B."/>
            <person name="Roberts W.R."/>
            <person name="Alverson A.J."/>
        </authorList>
    </citation>
    <scope>NUCLEOTIDE SEQUENCE</scope>
    <source>
        <strain evidence="5">ECT2AJA-044</strain>
    </source>
</reference>
<dbReference type="InterPro" id="IPR020845">
    <property type="entry name" value="AMP-binding_CS"/>
</dbReference>
<dbReference type="Gene3D" id="3.20.20.30">
    <property type="entry name" value="Luciferase-like domain"/>
    <property type="match status" value="1"/>
</dbReference>
<dbReference type="FunFam" id="3.30.300.30:FF:000010">
    <property type="entry name" value="Enterobactin synthetase component F"/>
    <property type="match status" value="1"/>
</dbReference>
<dbReference type="Gene3D" id="3.30.559.30">
    <property type="entry name" value="Nonribosomal peptide synthetase, condensation domain"/>
    <property type="match status" value="1"/>
</dbReference>
<dbReference type="Pfam" id="PF00296">
    <property type="entry name" value="Bac_luciferase"/>
    <property type="match status" value="1"/>
</dbReference>
<dbReference type="Gene3D" id="1.10.1200.10">
    <property type="entry name" value="ACP-like"/>
    <property type="match status" value="1"/>
</dbReference>